<keyword evidence="1" id="KW-0175">Coiled coil</keyword>
<evidence type="ECO:0000313" key="3">
    <source>
        <dbReference type="Proteomes" id="UP000694392"/>
    </source>
</evidence>
<evidence type="ECO:0000256" key="1">
    <source>
        <dbReference type="SAM" id="Coils"/>
    </source>
</evidence>
<feature type="coiled-coil region" evidence="1">
    <location>
        <begin position="88"/>
        <end position="157"/>
    </location>
</feature>
<dbReference type="Ensembl" id="ENSSPUT00000022331.1">
    <property type="protein sequence ID" value="ENSSPUP00000020954.1"/>
    <property type="gene ID" value="ENSSPUG00000016103.1"/>
</dbReference>
<organism evidence="2 3">
    <name type="scientific">Sphenodon punctatus</name>
    <name type="common">Tuatara</name>
    <name type="synonym">Hatteria punctata</name>
    <dbReference type="NCBI Taxonomy" id="8508"/>
    <lineage>
        <taxon>Eukaryota</taxon>
        <taxon>Metazoa</taxon>
        <taxon>Chordata</taxon>
        <taxon>Craniata</taxon>
        <taxon>Vertebrata</taxon>
        <taxon>Euteleostomi</taxon>
        <taxon>Lepidosauria</taxon>
        <taxon>Sphenodontia</taxon>
        <taxon>Sphenodontidae</taxon>
        <taxon>Sphenodon</taxon>
    </lineage>
</organism>
<reference evidence="2" key="2">
    <citation type="submission" date="2025-09" db="UniProtKB">
        <authorList>
            <consortium name="Ensembl"/>
        </authorList>
    </citation>
    <scope>IDENTIFICATION</scope>
</reference>
<sequence>MWLCGCSTAVPLSGHGPCPSSPCSFKDTHSDNPSIYIKVKGDYENNIFFVFVFIVDVFCLEMAKQNSPSLVEVVKQVAEQQHTQVSEIEKSKAVLLQLQAQLKEVEKQMDSVLAETKTTERQMYQQDEAIETTTHDCESLEAQVRSLYAENVKLKLDTEMVQEDFEVMLLRNNAYREKITAHKEFWWETESKLPIMADLAKKRDMVKDLMAKKEELMHDLQNPEGNALKPLQEETVYLKREINLIKESIGERKRLCEEEKTVHTKLQKEIEVQHKRCEAILKRLHCQVNKLESNKRQCHWNIQQLEKKAAELRLCLGITEQ</sequence>
<name>A0A8D0LAL9_SPHPU</name>
<gene>
    <name evidence="2" type="primary">CCDC122</name>
</gene>
<dbReference type="AlphaFoldDB" id="A0A8D0LAL9"/>
<feature type="coiled-coil region" evidence="1">
    <location>
        <begin position="274"/>
        <end position="308"/>
    </location>
</feature>
<dbReference type="OMA" id="FMTELYE"/>
<accession>A0A8D0LAL9</accession>
<keyword evidence="3" id="KW-1185">Reference proteome</keyword>
<proteinExistence type="predicted"/>
<reference evidence="2" key="1">
    <citation type="submission" date="2025-08" db="UniProtKB">
        <authorList>
            <consortium name="Ensembl"/>
        </authorList>
    </citation>
    <scope>IDENTIFICATION</scope>
</reference>
<evidence type="ECO:0000313" key="2">
    <source>
        <dbReference type="Ensembl" id="ENSSPUP00000020954.1"/>
    </source>
</evidence>
<dbReference type="Proteomes" id="UP000694392">
    <property type="component" value="Unplaced"/>
</dbReference>
<dbReference type="GeneTree" id="ENSGT00390000005130"/>
<protein>
    <submittedName>
        <fullName evidence="2">Coiled-coil domain containing 122</fullName>
    </submittedName>
</protein>